<evidence type="ECO:0000313" key="1">
    <source>
        <dbReference type="EMBL" id="MXU85656.1"/>
    </source>
</evidence>
<reference evidence="1" key="1">
    <citation type="submission" date="2019-12" db="EMBL/GenBank/DDBJ databases">
        <title>An insight into the sialome of adult female Ixodes ricinus ticks feeding for 6 days.</title>
        <authorList>
            <person name="Perner J."/>
            <person name="Ribeiro J.M.C."/>
        </authorList>
    </citation>
    <scope>NUCLEOTIDE SEQUENCE</scope>
    <source>
        <strain evidence="1">Semi-engorged</strain>
        <tissue evidence="1">Salivary glands</tissue>
    </source>
</reference>
<dbReference type="AlphaFoldDB" id="A0A6B0UBR2"/>
<protein>
    <submittedName>
        <fullName evidence="1">Putative secreted protein</fullName>
    </submittedName>
</protein>
<organism evidence="1">
    <name type="scientific">Ixodes ricinus</name>
    <name type="common">Common tick</name>
    <name type="synonym">Acarus ricinus</name>
    <dbReference type="NCBI Taxonomy" id="34613"/>
    <lineage>
        <taxon>Eukaryota</taxon>
        <taxon>Metazoa</taxon>
        <taxon>Ecdysozoa</taxon>
        <taxon>Arthropoda</taxon>
        <taxon>Chelicerata</taxon>
        <taxon>Arachnida</taxon>
        <taxon>Acari</taxon>
        <taxon>Parasitiformes</taxon>
        <taxon>Ixodida</taxon>
        <taxon>Ixodoidea</taxon>
        <taxon>Ixodidae</taxon>
        <taxon>Ixodinae</taxon>
        <taxon>Ixodes</taxon>
    </lineage>
</organism>
<dbReference type="EMBL" id="GIFC01003573">
    <property type="protein sequence ID" value="MXU85656.1"/>
    <property type="molecule type" value="Transcribed_RNA"/>
</dbReference>
<proteinExistence type="predicted"/>
<sequence>MAQAGGEATLGTLALFTGIVNRAIAAPEASPEGSSLPRLSSGRVCVSSRCRNGSPGPRAERASKSGSTTAVCLSFRLLNPEAVYILR</sequence>
<accession>A0A6B0UBR2</accession>
<name>A0A6B0UBR2_IXORI</name>